<sequence>MDRDTRPILVLSGGAARGVAHLGVLAAMEERGIRPKAIVGTSAGALAGALYSSWDCTTGRPLALIRELTPRRILRFAFSRRGIFSGDRVRALLEEALPRKRFEELPVPLHAVVTNWSRRTLETLSEGEIAPAVAASSALPPLFTPVTLGGMDYLDGGVLSILPAREARRIFPDQVIVGVDVNVHPGEKGRDPIRRRSRENWVTMATGPLWLSVARASLLERSFADATILVPTGSHPLFSLAFIEEIYEIGYNAGMEFFCRKEE</sequence>
<dbReference type="PANTHER" id="PTHR14226">
    <property type="entry name" value="NEUROPATHY TARGET ESTERASE/SWISS CHEESE D.MELANOGASTER"/>
    <property type="match status" value="1"/>
</dbReference>
<dbReference type="PANTHER" id="PTHR14226:SF29">
    <property type="entry name" value="NEUROPATHY TARGET ESTERASE SWS"/>
    <property type="match status" value="1"/>
</dbReference>
<dbReference type="EMBL" id="GG693887">
    <property type="protein sequence ID" value="EES51611.1"/>
    <property type="molecule type" value="Genomic_DNA"/>
</dbReference>
<accession>C6I0F6</accession>
<dbReference type="InterPro" id="IPR016035">
    <property type="entry name" value="Acyl_Trfase/lysoPLipase"/>
</dbReference>
<dbReference type="InterPro" id="IPR050301">
    <property type="entry name" value="NTE"/>
</dbReference>
<keyword evidence="3 4" id="KW-0443">Lipid metabolism</keyword>
<keyword evidence="2 4" id="KW-0442">Lipid degradation</keyword>
<dbReference type="SUPFAM" id="SSF52151">
    <property type="entry name" value="FabD/lysophospholipase-like"/>
    <property type="match status" value="1"/>
</dbReference>
<dbReference type="InterPro" id="IPR002641">
    <property type="entry name" value="PNPLA_dom"/>
</dbReference>
<evidence type="ECO:0000313" key="6">
    <source>
        <dbReference type="EMBL" id="EES51611.1"/>
    </source>
</evidence>
<organism evidence="6 7">
    <name type="scientific">Leptospirillum ferrodiazotrophum</name>
    <dbReference type="NCBI Taxonomy" id="412449"/>
    <lineage>
        <taxon>Bacteria</taxon>
        <taxon>Pseudomonadati</taxon>
        <taxon>Nitrospirota</taxon>
        <taxon>Nitrospiria</taxon>
        <taxon>Nitrospirales</taxon>
        <taxon>Nitrospiraceae</taxon>
        <taxon>Leptospirillum</taxon>
    </lineage>
</organism>
<evidence type="ECO:0000256" key="2">
    <source>
        <dbReference type="ARBA" id="ARBA00022963"/>
    </source>
</evidence>
<dbReference type="Proteomes" id="UP000009374">
    <property type="component" value="Unassembled WGS sequence"/>
</dbReference>
<evidence type="ECO:0000256" key="1">
    <source>
        <dbReference type="ARBA" id="ARBA00022801"/>
    </source>
</evidence>
<evidence type="ECO:0000256" key="4">
    <source>
        <dbReference type="PROSITE-ProRule" id="PRU01161"/>
    </source>
</evidence>
<dbReference type="AlphaFoldDB" id="C6I0F6"/>
<keyword evidence="1 4" id="KW-0378">Hydrolase</keyword>
<keyword evidence="7" id="KW-1185">Reference proteome</keyword>
<feature type="active site" description="Nucleophile" evidence="4">
    <location>
        <position position="42"/>
    </location>
</feature>
<reference evidence="6 7" key="1">
    <citation type="journal article" date="2009" name="Appl. Environ. Microbiol.">
        <title>Community genomic and proteomic analyses of chemoautotrophic iron-oxidizing "Leptospirillum rubarum" (Group II) and "Leptospirillum ferrodiazotrophum" (Group III) bacteria in acid mine drainage biofilms.</title>
        <authorList>
            <person name="Goltsman D.S."/>
            <person name="Denef V.J."/>
            <person name="Singer S.W."/>
            <person name="VerBerkmoes N.C."/>
            <person name="Lefsrud M."/>
            <person name="Mueller R.S."/>
            <person name="Dick G.J."/>
            <person name="Sun C.L."/>
            <person name="Wheeler K.E."/>
            <person name="Zemla A."/>
            <person name="Baker B.J."/>
            <person name="Hauser L."/>
            <person name="Land M."/>
            <person name="Shah M.B."/>
            <person name="Thelen M.P."/>
            <person name="Hettich R.L."/>
            <person name="Banfield J.F."/>
        </authorList>
    </citation>
    <scope>NUCLEOTIDE SEQUENCE [LARGE SCALE GENOMIC DNA]</scope>
</reference>
<proteinExistence type="predicted"/>
<name>C6I0F6_9BACT</name>
<evidence type="ECO:0000313" key="7">
    <source>
        <dbReference type="Proteomes" id="UP000009374"/>
    </source>
</evidence>
<dbReference type="GO" id="GO:0016042">
    <property type="term" value="P:lipid catabolic process"/>
    <property type="evidence" value="ECO:0007669"/>
    <property type="project" value="UniProtKB-UniRule"/>
</dbReference>
<feature type="short sequence motif" description="DGA/G" evidence="4">
    <location>
        <begin position="155"/>
        <end position="157"/>
    </location>
</feature>
<feature type="domain" description="PNPLA" evidence="5">
    <location>
        <begin position="9"/>
        <end position="168"/>
    </location>
</feature>
<feature type="active site" description="Proton acceptor" evidence="4">
    <location>
        <position position="155"/>
    </location>
</feature>
<comment type="caution">
    <text evidence="4">Lacks conserved residue(s) required for the propagation of feature annotation.</text>
</comment>
<protein>
    <recommendedName>
        <fullName evidence="5">PNPLA domain-containing protein</fullName>
    </recommendedName>
</protein>
<dbReference type="PROSITE" id="PS51635">
    <property type="entry name" value="PNPLA"/>
    <property type="match status" value="1"/>
</dbReference>
<dbReference type="Pfam" id="PF01734">
    <property type="entry name" value="Patatin"/>
    <property type="match status" value="1"/>
</dbReference>
<dbReference type="Gene3D" id="3.40.1090.10">
    <property type="entry name" value="Cytosolic phospholipase A2 catalytic domain"/>
    <property type="match status" value="2"/>
</dbReference>
<feature type="short sequence motif" description="GXSXG" evidence="4">
    <location>
        <begin position="40"/>
        <end position="44"/>
    </location>
</feature>
<evidence type="ECO:0000256" key="3">
    <source>
        <dbReference type="ARBA" id="ARBA00023098"/>
    </source>
</evidence>
<dbReference type="CDD" id="cd07205">
    <property type="entry name" value="Pat_PNPLA6_PNPLA7_NTE1_like"/>
    <property type="match status" value="1"/>
</dbReference>
<gene>
    <name evidence="6" type="ORF">UBAL3_95680049</name>
</gene>
<evidence type="ECO:0000259" key="5">
    <source>
        <dbReference type="PROSITE" id="PS51635"/>
    </source>
</evidence>
<dbReference type="GO" id="GO:0016787">
    <property type="term" value="F:hydrolase activity"/>
    <property type="evidence" value="ECO:0007669"/>
    <property type="project" value="UniProtKB-UniRule"/>
</dbReference>